<evidence type="ECO:0000256" key="5">
    <source>
        <dbReference type="ARBA" id="ARBA00022958"/>
    </source>
</evidence>
<dbReference type="InterPro" id="IPR050794">
    <property type="entry name" value="CPA2_transporter"/>
</dbReference>
<dbReference type="GO" id="GO:0006885">
    <property type="term" value="P:regulation of pH"/>
    <property type="evidence" value="ECO:0007669"/>
    <property type="project" value="TreeGrafter"/>
</dbReference>
<dbReference type="Pfam" id="PF00999">
    <property type="entry name" value="Na_H_Exchanger"/>
    <property type="match status" value="1"/>
</dbReference>
<dbReference type="GO" id="GO:0006813">
    <property type="term" value="P:potassium ion transport"/>
    <property type="evidence" value="ECO:0007669"/>
    <property type="project" value="UniProtKB-KW"/>
</dbReference>
<evidence type="ECO:0000256" key="2">
    <source>
        <dbReference type="ARBA" id="ARBA00022448"/>
    </source>
</evidence>
<keyword evidence="8 10" id="KW-0472">Membrane</keyword>
<gene>
    <name evidence="13" type="ORF">Ddye_025174</name>
</gene>
<protein>
    <recommendedName>
        <fullName evidence="15">Cation/H+ exchanger domain-containing protein</fullName>
    </recommendedName>
</protein>
<keyword evidence="14" id="KW-1185">Reference proteome</keyword>
<evidence type="ECO:0000256" key="9">
    <source>
        <dbReference type="ARBA" id="ARBA00038341"/>
    </source>
</evidence>
<evidence type="ECO:0000256" key="6">
    <source>
        <dbReference type="ARBA" id="ARBA00022989"/>
    </source>
</evidence>
<dbReference type="InterPro" id="IPR006153">
    <property type="entry name" value="Cation/H_exchanger_TM"/>
</dbReference>
<name>A0AAD9WUA1_9ROSI</name>
<dbReference type="AlphaFoldDB" id="A0AAD9WUA1"/>
<evidence type="ECO:0000256" key="3">
    <source>
        <dbReference type="ARBA" id="ARBA00022538"/>
    </source>
</evidence>
<dbReference type="GO" id="GO:0016020">
    <property type="term" value="C:membrane"/>
    <property type="evidence" value="ECO:0007669"/>
    <property type="project" value="UniProtKB-SubCell"/>
</dbReference>
<evidence type="ECO:0000259" key="11">
    <source>
        <dbReference type="Pfam" id="PF00999"/>
    </source>
</evidence>
<feature type="domain" description="Cation/H(+) antiporter central" evidence="12">
    <location>
        <begin position="135"/>
        <end position="207"/>
    </location>
</feature>
<dbReference type="PANTHER" id="PTHR32468:SF74">
    <property type="entry name" value="CATION_H(+) ANTIPORTER 21-RELATED"/>
    <property type="match status" value="1"/>
</dbReference>
<sequence>MHVYFIIGAVATYELITDACGSHSMIGGFMLGLIIPKGELAIKIMENIDEFVNGIMLPAFIMLNGIRTNLSGLPSVAHLALAWLVTIVATFLKIVITIAMALYSGMSFQDGLSRTKLSVTLKDTRKDTRQSPYIPLTVVSLYTTMHEDIYQFAEDKLAAMILIPFHKQGTIAGGLKGSENQYSIREVNQNLLLKSPCSVGILVDRGMRLSKPSEPVRFSKPLEPSSHAPTDIRVAMLSIGGLDDHETLSYDHRIAGTPGITLTVVQFLPIKLDVEQNAND</sequence>
<dbReference type="Pfam" id="PF23256">
    <property type="entry name" value="CHX17_2nd"/>
    <property type="match status" value="1"/>
</dbReference>
<evidence type="ECO:0000256" key="10">
    <source>
        <dbReference type="SAM" id="Phobius"/>
    </source>
</evidence>
<comment type="caution">
    <text evidence="13">The sequence shown here is derived from an EMBL/GenBank/DDBJ whole genome shotgun (WGS) entry which is preliminary data.</text>
</comment>
<keyword evidence="4 10" id="KW-0812">Transmembrane</keyword>
<evidence type="ECO:0000313" key="13">
    <source>
        <dbReference type="EMBL" id="KAK2643411.1"/>
    </source>
</evidence>
<evidence type="ECO:0000256" key="8">
    <source>
        <dbReference type="ARBA" id="ARBA00023136"/>
    </source>
</evidence>
<keyword evidence="6 10" id="KW-1133">Transmembrane helix</keyword>
<evidence type="ECO:0000259" key="12">
    <source>
        <dbReference type="Pfam" id="PF23256"/>
    </source>
</evidence>
<dbReference type="InterPro" id="IPR057291">
    <property type="entry name" value="CHX17_2nd"/>
</dbReference>
<dbReference type="GO" id="GO:0015297">
    <property type="term" value="F:antiporter activity"/>
    <property type="evidence" value="ECO:0007669"/>
    <property type="project" value="InterPro"/>
</dbReference>
<dbReference type="Gene3D" id="1.20.1530.20">
    <property type="match status" value="1"/>
</dbReference>
<keyword evidence="3" id="KW-0633">Potassium transport</keyword>
<dbReference type="PANTHER" id="PTHR32468">
    <property type="entry name" value="CATION/H + ANTIPORTER"/>
    <property type="match status" value="1"/>
</dbReference>
<dbReference type="GO" id="GO:0012505">
    <property type="term" value="C:endomembrane system"/>
    <property type="evidence" value="ECO:0007669"/>
    <property type="project" value="TreeGrafter"/>
</dbReference>
<dbReference type="Proteomes" id="UP001280121">
    <property type="component" value="Unassembled WGS sequence"/>
</dbReference>
<accession>A0AAD9WUA1</accession>
<proteinExistence type="inferred from homology"/>
<organism evidence="13 14">
    <name type="scientific">Dipteronia dyeriana</name>
    <dbReference type="NCBI Taxonomy" id="168575"/>
    <lineage>
        <taxon>Eukaryota</taxon>
        <taxon>Viridiplantae</taxon>
        <taxon>Streptophyta</taxon>
        <taxon>Embryophyta</taxon>
        <taxon>Tracheophyta</taxon>
        <taxon>Spermatophyta</taxon>
        <taxon>Magnoliopsida</taxon>
        <taxon>eudicotyledons</taxon>
        <taxon>Gunneridae</taxon>
        <taxon>Pentapetalae</taxon>
        <taxon>rosids</taxon>
        <taxon>malvids</taxon>
        <taxon>Sapindales</taxon>
        <taxon>Sapindaceae</taxon>
        <taxon>Hippocastanoideae</taxon>
        <taxon>Acereae</taxon>
        <taxon>Dipteronia</taxon>
    </lineage>
</organism>
<comment type="similarity">
    <text evidence="9">Belongs to the monovalent cation:proton antiporter 2 (CPA2) transporter (TC 2.A.37) family. CHX (TC 2.A.37.4) subfamily.</text>
</comment>
<dbReference type="EMBL" id="JANJYI010000007">
    <property type="protein sequence ID" value="KAK2643411.1"/>
    <property type="molecule type" value="Genomic_DNA"/>
</dbReference>
<keyword evidence="5" id="KW-0630">Potassium</keyword>
<feature type="domain" description="Cation/H+ exchanger transmembrane" evidence="11">
    <location>
        <begin position="2"/>
        <end position="112"/>
    </location>
</feature>
<evidence type="ECO:0000256" key="7">
    <source>
        <dbReference type="ARBA" id="ARBA00023065"/>
    </source>
</evidence>
<keyword evidence="2" id="KW-0813">Transport</keyword>
<feature type="transmembrane region" description="Helical" evidence="10">
    <location>
        <begin position="80"/>
        <end position="103"/>
    </location>
</feature>
<evidence type="ECO:0000256" key="1">
    <source>
        <dbReference type="ARBA" id="ARBA00004141"/>
    </source>
</evidence>
<evidence type="ECO:0000256" key="4">
    <source>
        <dbReference type="ARBA" id="ARBA00022692"/>
    </source>
</evidence>
<dbReference type="InterPro" id="IPR038770">
    <property type="entry name" value="Na+/solute_symporter_sf"/>
</dbReference>
<reference evidence="13" key="1">
    <citation type="journal article" date="2023" name="Plant J.">
        <title>Genome sequences and population genomics provide insights into the demographic history, inbreeding, and mutation load of two 'living fossil' tree species of Dipteronia.</title>
        <authorList>
            <person name="Feng Y."/>
            <person name="Comes H.P."/>
            <person name="Chen J."/>
            <person name="Zhu S."/>
            <person name="Lu R."/>
            <person name="Zhang X."/>
            <person name="Li P."/>
            <person name="Qiu J."/>
            <person name="Olsen K.M."/>
            <person name="Qiu Y."/>
        </authorList>
    </citation>
    <scope>NUCLEOTIDE SEQUENCE</scope>
    <source>
        <strain evidence="13">KIB01</strain>
    </source>
</reference>
<keyword evidence="7" id="KW-0406">Ion transport</keyword>
<comment type="subcellular location">
    <subcellularLocation>
        <location evidence="1">Membrane</location>
        <topology evidence="1">Multi-pass membrane protein</topology>
    </subcellularLocation>
</comment>
<evidence type="ECO:0008006" key="15">
    <source>
        <dbReference type="Google" id="ProtNLM"/>
    </source>
</evidence>
<dbReference type="GO" id="GO:1902600">
    <property type="term" value="P:proton transmembrane transport"/>
    <property type="evidence" value="ECO:0007669"/>
    <property type="project" value="InterPro"/>
</dbReference>
<feature type="transmembrane region" description="Helical" evidence="10">
    <location>
        <begin position="51"/>
        <end position="68"/>
    </location>
</feature>
<evidence type="ECO:0000313" key="14">
    <source>
        <dbReference type="Proteomes" id="UP001280121"/>
    </source>
</evidence>